<dbReference type="RefSeq" id="WP_269309281.1">
    <property type="nucleotide sequence ID" value="NZ_CP098242.1"/>
</dbReference>
<dbReference type="EMBL" id="CP098242">
    <property type="protein sequence ID" value="WAW10273.1"/>
    <property type="molecule type" value="Genomic_DNA"/>
</dbReference>
<dbReference type="InterPro" id="IPR006597">
    <property type="entry name" value="Sel1-like"/>
</dbReference>
<keyword evidence="2" id="KW-1185">Reference proteome</keyword>
<dbReference type="PANTHER" id="PTHR11102:SF160">
    <property type="entry name" value="ERAD-ASSOCIATED E3 UBIQUITIN-PROTEIN LIGASE COMPONENT HRD3"/>
    <property type="match status" value="1"/>
</dbReference>
<proteinExistence type="predicted"/>
<accession>A0A9E9P3Q1</accession>
<dbReference type="InterPro" id="IPR050767">
    <property type="entry name" value="Sel1_AlgK"/>
</dbReference>
<reference evidence="1" key="1">
    <citation type="journal article" date="2022" name="Front. Microbiol.">
        <title>New perspectives on an old grouping: The genomic and phenotypic variability of Oxalobacter formigenes and the implications for calcium oxalate stone prevention.</title>
        <authorList>
            <person name="Chmiel J.A."/>
            <person name="Carr C."/>
            <person name="Stuivenberg G.A."/>
            <person name="Venema R."/>
            <person name="Chanyi R.M."/>
            <person name="Al K.F."/>
            <person name="Giguere D."/>
            <person name="Say H."/>
            <person name="Akouris P.P."/>
            <person name="Dominguez Romero S.A."/>
            <person name="Kwong A."/>
            <person name="Tai V."/>
            <person name="Koval S.F."/>
            <person name="Razvi H."/>
            <person name="Bjazevic J."/>
            <person name="Burton J.P."/>
        </authorList>
    </citation>
    <scope>NUCLEOTIDE SEQUENCE</scope>
    <source>
        <strain evidence="1">WoOx3</strain>
    </source>
</reference>
<dbReference type="KEGG" id="ovb:NB640_00985"/>
<evidence type="ECO:0000313" key="2">
    <source>
        <dbReference type="Proteomes" id="UP001156215"/>
    </source>
</evidence>
<sequence length="410" mass="45744">MPIASYRLASLLKTLLLLFSLVLLPVQAQTIEEEAANGDASAQFLLGITYLDGTLVTRNYKMAETWLLRAAEQGHSRAQYMLAALYTDGSQLKRDYEKAFHWGKILADKGDRMSQYGISVLYENGQGVEKNPGQARRWLQSAVTLGSPSAIARMDAQDSATQINALSDPKLSPEVFRKANELNDALSQYWIGHAYLTGRGLKKDTDLAWVWLNKASQQGNAFAQYDLSYLYPMGEGVRPEYQSAVALIQTAAASGHVKAIFNLAGMYEKGRGVMQNWNEAYRLYIIGAGIGNANAIARLKELENACVKPTHVQCETFQPETMALYADTTSLYRIGLTLFDGDGITQSYGQSLRWFRLAANKGDVESQYRMAFIYQNGLGVERDKHMARYWYEIAARNGQPDAIRHVQTGR</sequence>
<dbReference type="InterPro" id="IPR011990">
    <property type="entry name" value="TPR-like_helical_dom_sf"/>
</dbReference>
<dbReference type="Gene3D" id="1.25.40.10">
    <property type="entry name" value="Tetratricopeptide repeat domain"/>
    <property type="match status" value="3"/>
</dbReference>
<protein>
    <submittedName>
        <fullName evidence="1">SEL1-like repeat protein</fullName>
    </submittedName>
</protein>
<dbReference type="AlphaFoldDB" id="A0A9E9P3Q1"/>
<evidence type="ECO:0000313" key="1">
    <source>
        <dbReference type="EMBL" id="WAW10273.1"/>
    </source>
</evidence>
<organism evidence="1 2">
    <name type="scientific">Oxalobacter vibrioformis</name>
    <dbReference type="NCBI Taxonomy" id="933080"/>
    <lineage>
        <taxon>Bacteria</taxon>
        <taxon>Pseudomonadati</taxon>
        <taxon>Pseudomonadota</taxon>
        <taxon>Betaproteobacteria</taxon>
        <taxon>Burkholderiales</taxon>
        <taxon>Oxalobacteraceae</taxon>
        <taxon>Oxalobacter</taxon>
    </lineage>
</organism>
<name>A0A9E9P3Q1_9BURK</name>
<dbReference type="SUPFAM" id="SSF81901">
    <property type="entry name" value="HCP-like"/>
    <property type="match status" value="3"/>
</dbReference>
<dbReference type="Pfam" id="PF08238">
    <property type="entry name" value="Sel1"/>
    <property type="match status" value="8"/>
</dbReference>
<dbReference type="SMART" id="SM00671">
    <property type="entry name" value="SEL1"/>
    <property type="match status" value="8"/>
</dbReference>
<dbReference type="Proteomes" id="UP001156215">
    <property type="component" value="Chromosome"/>
</dbReference>
<dbReference type="PANTHER" id="PTHR11102">
    <property type="entry name" value="SEL-1-LIKE PROTEIN"/>
    <property type="match status" value="1"/>
</dbReference>
<gene>
    <name evidence="1" type="ORF">NB640_00985</name>
</gene>